<dbReference type="GO" id="GO:0051607">
    <property type="term" value="P:defense response to virus"/>
    <property type="evidence" value="ECO:0007669"/>
    <property type="project" value="UniProtKB-KW"/>
</dbReference>
<evidence type="ECO:0000259" key="4">
    <source>
        <dbReference type="PROSITE" id="PS51643"/>
    </source>
</evidence>
<keyword evidence="6" id="KW-1185">Reference proteome</keyword>
<evidence type="ECO:0000313" key="5">
    <source>
        <dbReference type="EMBL" id="EEC57351.1"/>
    </source>
</evidence>
<evidence type="ECO:0000313" key="6">
    <source>
        <dbReference type="Proteomes" id="UP000003136"/>
    </source>
</evidence>
<gene>
    <name evidence="5" type="ORF">BACPEC_01859</name>
</gene>
<dbReference type="Gene3D" id="1.10.3210.30">
    <property type="match status" value="1"/>
</dbReference>
<keyword evidence="2" id="KW-0378">Hydrolase</keyword>
<evidence type="ECO:0000256" key="2">
    <source>
        <dbReference type="ARBA" id="ARBA00022801"/>
    </source>
</evidence>
<dbReference type="Pfam" id="PF18019">
    <property type="entry name" value="Cas3_HD"/>
    <property type="match status" value="1"/>
</dbReference>
<dbReference type="NCBIfam" id="TIGR01596">
    <property type="entry name" value="cas3_HD"/>
    <property type="match status" value="1"/>
</dbReference>
<dbReference type="InterPro" id="IPR038257">
    <property type="entry name" value="CRISPR-assoc_Cas3_HD_sf"/>
</dbReference>
<protein>
    <recommendedName>
        <fullName evidence="4">HD Cas3-type domain-containing protein</fullName>
    </recommendedName>
</protein>
<dbReference type="PROSITE" id="PS51643">
    <property type="entry name" value="HD_CAS3"/>
    <property type="match status" value="1"/>
</dbReference>
<dbReference type="EMBL" id="ABVQ01000036">
    <property type="protein sequence ID" value="EEC57351.1"/>
    <property type="molecule type" value="Genomic_DNA"/>
</dbReference>
<dbReference type="STRING" id="483218.BACPEC_01859"/>
<sequence>MEYYAKSAVLKLQEEKRAKSAAYMQKIVENMPELLTESEKHEVHKAIKDLNNDKKDVHVTLRQHLDDIVACAGRFFEIYGGYFTDKEKKLVLEACGLHDIGKLNEVFQSKVNDEVDRISVEEIPHGYLSALSITFDRFKEDMAGYDVDIEDFKAVITAIFYHHTRED</sequence>
<dbReference type="HOGENOM" id="CLU_1591315_0_0_9"/>
<dbReference type="eggNOG" id="COG1203">
    <property type="taxonomic scope" value="Bacteria"/>
</dbReference>
<dbReference type="CDD" id="cd09641">
    <property type="entry name" value="Cas3''_I"/>
    <property type="match status" value="1"/>
</dbReference>
<keyword evidence="1" id="KW-0479">Metal-binding</keyword>
<evidence type="ECO:0000256" key="1">
    <source>
        <dbReference type="ARBA" id="ARBA00022723"/>
    </source>
</evidence>
<name>B7AS05_9FIRM</name>
<dbReference type="GO" id="GO:0016787">
    <property type="term" value="F:hydrolase activity"/>
    <property type="evidence" value="ECO:0007669"/>
    <property type="project" value="UniProtKB-KW"/>
</dbReference>
<evidence type="ECO:0000256" key="3">
    <source>
        <dbReference type="ARBA" id="ARBA00023118"/>
    </source>
</evidence>
<dbReference type="SUPFAM" id="SSF109604">
    <property type="entry name" value="HD-domain/PDEase-like"/>
    <property type="match status" value="1"/>
</dbReference>
<proteinExistence type="predicted"/>
<comment type="caution">
    <text evidence="5">The sequence shown here is derived from an EMBL/GenBank/DDBJ whole genome shotgun (WGS) entry which is preliminary data.</text>
</comment>
<accession>B7AS05</accession>
<dbReference type="Proteomes" id="UP000003136">
    <property type="component" value="Unassembled WGS sequence"/>
</dbReference>
<feature type="domain" description="HD Cas3-type" evidence="4">
    <location>
        <begin position="54"/>
        <end position="167"/>
    </location>
</feature>
<dbReference type="AlphaFoldDB" id="B7AS05"/>
<dbReference type="InterPro" id="IPR006483">
    <property type="entry name" value="CRISPR-assoc_Cas3_HD"/>
</dbReference>
<organism evidence="5 6">
    <name type="scientific">[Bacteroides] pectinophilus ATCC 43243</name>
    <dbReference type="NCBI Taxonomy" id="483218"/>
    <lineage>
        <taxon>Bacteria</taxon>
        <taxon>Bacillati</taxon>
        <taxon>Bacillota</taxon>
        <taxon>Clostridia</taxon>
        <taxon>Eubacteriales</taxon>
    </lineage>
</organism>
<reference evidence="5 6" key="2">
    <citation type="submission" date="2008-11" db="EMBL/GenBank/DDBJ databases">
        <authorList>
            <person name="Fulton L."/>
            <person name="Clifton S."/>
            <person name="Fulton B."/>
            <person name="Xu J."/>
            <person name="Minx P."/>
            <person name="Pepin K.H."/>
            <person name="Johnson M."/>
            <person name="Bhonagiri V."/>
            <person name="Nash W.E."/>
            <person name="Mardis E.R."/>
            <person name="Wilson R.K."/>
        </authorList>
    </citation>
    <scope>NUCLEOTIDE SEQUENCE [LARGE SCALE GENOMIC DNA]</scope>
    <source>
        <strain evidence="5 6">ATCC 43243</strain>
    </source>
</reference>
<dbReference type="GO" id="GO:0046872">
    <property type="term" value="F:metal ion binding"/>
    <property type="evidence" value="ECO:0007669"/>
    <property type="project" value="UniProtKB-KW"/>
</dbReference>
<reference evidence="5 6" key="1">
    <citation type="submission" date="2008-11" db="EMBL/GenBank/DDBJ databases">
        <title>Draft genome sequence of Bacteroides pectinophilus (ATCC 43243).</title>
        <authorList>
            <person name="Sudarsanam P."/>
            <person name="Ley R."/>
            <person name="Guruge J."/>
            <person name="Turnbaugh P.J."/>
            <person name="Mahowald M."/>
            <person name="Liep D."/>
            <person name="Gordon J."/>
        </authorList>
    </citation>
    <scope>NUCLEOTIDE SEQUENCE [LARGE SCALE GENOMIC DNA]</scope>
    <source>
        <strain evidence="5 6">ATCC 43243</strain>
    </source>
</reference>
<keyword evidence="3" id="KW-0051">Antiviral defense</keyword>